<gene>
    <name evidence="1" type="ORF">BU072_09975</name>
</gene>
<dbReference type="AlphaFoldDB" id="A0A2T4PS02"/>
<organism evidence="1 2">
    <name type="scientific">Mammaliicoccus vitulinus</name>
    <dbReference type="NCBI Taxonomy" id="71237"/>
    <lineage>
        <taxon>Bacteria</taxon>
        <taxon>Bacillati</taxon>
        <taxon>Bacillota</taxon>
        <taxon>Bacilli</taxon>
        <taxon>Bacillales</taxon>
        <taxon>Staphylococcaceae</taxon>
        <taxon>Mammaliicoccus</taxon>
    </lineage>
</organism>
<dbReference type="OrthoDB" id="2406893at2"/>
<sequence length="72" mass="8025">MGIEIEPEKFAELVVKANPSVHENAEDIAKDSLELYVTAFKLAEKYGNCTINSQETSNILKEALELELNLTN</sequence>
<evidence type="ECO:0000313" key="1">
    <source>
        <dbReference type="EMBL" id="PTI29010.1"/>
    </source>
</evidence>
<protein>
    <submittedName>
        <fullName evidence="1">Uncharacterized protein</fullName>
    </submittedName>
</protein>
<proteinExistence type="predicted"/>
<dbReference type="Proteomes" id="UP000241209">
    <property type="component" value="Unassembled WGS sequence"/>
</dbReference>
<reference evidence="1 2" key="1">
    <citation type="journal article" date="2016" name="Front. Microbiol.">
        <title>Comprehensive Phylogenetic Analysis of Bovine Non-aureus Staphylococci Species Based on Whole-Genome Sequencing.</title>
        <authorList>
            <person name="Naushad S."/>
            <person name="Barkema H.W."/>
            <person name="Luby C."/>
            <person name="Condas L.A."/>
            <person name="Nobrega D.B."/>
            <person name="Carson D.A."/>
            <person name="De Buck J."/>
        </authorList>
    </citation>
    <scope>NUCLEOTIDE SEQUENCE [LARGE SCALE GENOMIC DNA]</scope>
    <source>
        <strain evidence="1 2">SNUC 2204</strain>
    </source>
</reference>
<name>A0A2T4PS02_9STAP</name>
<comment type="caution">
    <text evidence="1">The sequence shown here is derived from an EMBL/GenBank/DDBJ whole genome shotgun (WGS) entry which is preliminary data.</text>
</comment>
<evidence type="ECO:0000313" key="2">
    <source>
        <dbReference type="Proteomes" id="UP000241209"/>
    </source>
</evidence>
<dbReference type="RefSeq" id="WP_107537391.1">
    <property type="nucleotide sequence ID" value="NZ_CANQVP010000019.1"/>
</dbReference>
<dbReference type="EMBL" id="PZFK01000020">
    <property type="protein sequence ID" value="PTI29010.1"/>
    <property type="molecule type" value="Genomic_DNA"/>
</dbReference>
<accession>A0A2T4PS02</accession>